<dbReference type="EnsemblBacteria" id="CAD71850">
    <property type="protein sequence ID" value="CAD71850"/>
    <property type="gene ID" value="RB969"/>
</dbReference>
<dbReference type="Proteomes" id="UP000001025">
    <property type="component" value="Chromosome"/>
</dbReference>
<gene>
    <name evidence="1" type="ordered locus">RB969</name>
</gene>
<reference evidence="1 2" key="1">
    <citation type="journal article" date="2003" name="Proc. Natl. Acad. Sci. U.S.A.">
        <title>Complete genome sequence of the marine planctomycete Pirellula sp. strain 1.</title>
        <authorList>
            <person name="Gloeckner F.O."/>
            <person name="Kube M."/>
            <person name="Bauer M."/>
            <person name="Teeling H."/>
            <person name="Lombardot T."/>
            <person name="Ludwig W."/>
            <person name="Gade D."/>
            <person name="Beck A."/>
            <person name="Borzym K."/>
            <person name="Heitmann K."/>
            <person name="Rabus R."/>
            <person name="Schlesner H."/>
            <person name="Amann R."/>
            <person name="Reinhardt R."/>
        </authorList>
    </citation>
    <scope>NUCLEOTIDE SEQUENCE [LARGE SCALE GENOMIC DNA]</scope>
    <source>
        <strain evidence="2">DSM 10527 / NCIMB 13988 / SH1</strain>
    </source>
</reference>
<organism evidence="1 2">
    <name type="scientific">Rhodopirellula baltica (strain DSM 10527 / NCIMB 13988 / SH1)</name>
    <dbReference type="NCBI Taxonomy" id="243090"/>
    <lineage>
        <taxon>Bacteria</taxon>
        <taxon>Pseudomonadati</taxon>
        <taxon>Planctomycetota</taxon>
        <taxon>Planctomycetia</taxon>
        <taxon>Pirellulales</taxon>
        <taxon>Pirellulaceae</taxon>
        <taxon>Rhodopirellula</taxon>
    </lineage>
</organism>
<evidence type="ECO:0000313" key="2">
    <source>
        <dbReference type="Proteomes" id="UP000001025"/>
    </source>
</evidence>
<keyword evidence="2" id="KW-1185">Reference proteome</keyword>
<evidence type="ECO:0000313" key="1">
    <source>
        <dbReference type="EMBL" id="CAD71850.1"/>
    </source>
</evidence>
<dbReference type="HOGENOM" id="CLU_1179456_0_0_0"/>
<dbReference type="InParanoid" id="Q7UY01"/>
<proteinExistence type="predicted"/>
<dbReference type="KEGG" id="rba:RB969"/>
<accession>Q7UY01</accession>
<name>Q7UY01_RHOBA</name>
<dbReference type="AlphaFoldDB" id="Q7UY01"/>
<protein>
    <submittedName>
        <fullName evidence="1">Uncharacterized protein</fullName>
    </submittedName>
</protein>
<sequence length="235" mass="25806">MVCYRWTFARFARTFCQEGEDDGCCRPDRNAVEFRQDEVAFGGTRAVAVAASRWSLIRPTWLGWFATAGPSLALLEHSARRVKMMAAVGRTGTQWSSGRMKCIWWDLCCCRSCVPLVLDTAYPAALICSVEPSLALLEHSARRVKMMAVVGRTGTQWSSGRVRFPLVGFVLCRSCVPLVLDTAYLAGLVCSVGPSLALLEHSGWMVKVMAAVGRTGTQWSSGRMRLPLVGLVLLP</sequence>
<dbReference type="EMBL" id="BX294134">
    <property type="protein sequence ID" value="CAD71850.1"/>
    <property type="molecule type" value="Genomic_DNA"/>
</dbReference>